<evidence type="ECO:0008006" key="6">
    <source>
        <dbReference type="Google" id="ProtNLM"/>
    </source>
</evidence>
<dbReference type="PRINTS" id="PR00081">
    <property type="entry name" value="GDHRDH"/>
</dbReference>
<dbReference type="PANTHER" id="PTHR24320:SF152">
    <property type="entry name" value="SHORT-CHAIN DEHYDROGENASE_REDUCTASE FAMILY PROTEIN"/>
    <property type="match status" value="1"/>
</dbReference>
<dbReference type="InterPro" id="IPR002347">
    <property type="entry name" value="SDR_fam"/>
</dbReference>
<keyword evidence="3" id="KW-1133">Transmembrane helix</keyword>
<protein>
    <recommendedName>
        <fullName evidence="6">Short-chain dehydrogenase</fullName>
    </recommendedName>
</protein>
<dbReference type="AlphaFoldDB" id="A0AAX6MR19"/>
<proteinExistence type="inferred from homology"/>
<keyword evidence="5" id="KW-1185">Reference proteome</keyword>
<keyword evidence="3" id="KW-0472">Membrane</keyword>
<dbReference type="Gene3D" id="3.40.50.720">
    <property type="entry name" value="NAD(P)-binding Rossmann-like Domain"/>
    <property type="match status" value="1"/>
</dbReference>
<evidence type="ECO:0000256" key="3">
    <source>
        <dbReference type="SAM" id="Phobius"/>
    </source>
</evidence>
<dbReference type="EMBL" id="JBANMG010000003">
    <property type="protein sequence ID" value="KAK6955069.1"/>
    <property type="molecule type" value="Genomic_DNA"/>
</dbReference>
<organism evidence="4 5">
    <name type="scientific">Daldinia eschscholtzii</name>
    <dbReference type="NCBI Taxonomy" id="292717"/>
    <lineage>
        <taxon>Eukaryota</taxon>
        <taxon>Fungi</taxon>
        <taxon>Dikarya</taxon>
        <taxon>Ascomycota</taxon>
        <taxon>Pezizomycotina</taxon>
        <taxon>Sordariomycetes</taxon>
        <taxon>Xylariomycetidae</taxon>
        <taxon>Xylariales</taxon>
        <taxon>Hypoxylaceae</taxon>
        <taxon>Daldinia</taxon>
    </lineage>
</organism>
<gene>
    <name evidence="4" type="ORF">Daesc_002699</name>
</gene>
<sequence length="358" mass="39265">MAKGTILVTGTNGGLGSAIVDQILHRPSLAQEYHGLYTVRKVETADTVKNVLRRASKVNHKYDLVPLDLASLASVRQVAADINSRVSSGELPPIRALVLSAAYQEHGQHDFTKDGFDMTFQASYLSHFLLTLLLLQSMDKEKGRILVLGSWTHDTTDPRNKIGPFAESYGPEEFHWIFNDPDGSTEGIAKGKWSVASGLTEEQDVCAGMRRYGASKLCEVMMMRELARRISQDPALSKIAVLGLDPAAMRSGISRRGNWVVRYIIMGLIMPLLAPIATWLNPNGDLRTTWKSAGDVIHACFDTDGGLGEYPNGVYLNGSAIADVGPEAKDETKCRRLWSDSLGYANVKEGDTVLADWR</sequence>
<dbReference type="InterPro" id="IPR036291">
    <property type="entry name" value="NAD(P)-bd_dom_sf"/>
</dbReference>
<dbReference type="Proteomes" id="UP001369815">
    <property type="component" value="Unassembled WGS sequence"/>
</dbReference>
<keyword evidence="2" id="KW-0560">Oxidoreductase</keyword>
<dbReference type="PANTHER" id="PTHR24320">
    <property type="entry name" value="RETINOL DEHYDROGENASE"/>
    <property type="match status" value="1"/>
</dbReference>
<evidence type="ECO:0000256" key="1">
    <source>
        <dbReference type="ARBA" id="ARBA00006484"/>
    </source>
</evidence>
<keyword evidence="3" id="KW-0812">Transmembrane</keyword>
<comment type="similarity">
    <text evidence="1">Belongs to the short-chain dehydrogenases/reductases (SDR) family.</text>
</comment>
<dbReference type="GO" id="GO:0016491">
    <property type="term" value="F:oxidoreductase activity"/>
    <property type="evidence" value="ECO:0007669"/>
    <property type="project" value="UniProtKB-KW"/>
</dbReference>
<comment type="caution">
    <text evidence="4">The sequence shown here is derived from an EMBL/GenBank/DDBJ whole genome shotgun (WGS) entry which is preliminary data.</text>
</comment>
<dbReference type="SUPFAM" id="SSF51735">
    <property type="entry name" value="NAD(P)-binding Rossmann-fold domains"/>
    <property type="match status" value="1"/>
</dbReference>
<evidence type="ECO:0000313" key="4">
    <source>
        <dbReference type="EMBL" id="KAK6955069.1"/>
    </source>
</evidence>
<reference evidence="4 5" key="1">
    <citation type="journal article" date="2024" name="Front Chem Biol">
        <title>Unveiling the potential of Daldinia eschscholtzii MFLUCC 19-0629 through bioactivity and bioinformatics studies for enhanced sustainable agriculture production.</title>
        <authorList>
            <person name="Brooks S."/>
            <person name="Weaver J.A."/>
            <person name="Klomchit A."/>
            <person name="Alharthi S.A."/>
            <person name="Onlamun T."/>
            <person name="Nurani R."/>
            <person name="Vong T.K."/>
            <person name="Alberti F."/>
            <person name="Greco C."/>
        </authorList>
    </citation>
    <scope>NUCLEOTIDE SEQUENCE [LARGE SCALE GENOMIC DNA]</scope>
    <source>
        <strain evidence="4">MFLUCC 19-0629</strain>
    </source>
</reference>
<evidence type="ECO:0000313" key="5">
    <source>
        <dbReference type="Proteomes" id="UP001369815"/>
    </source>
</evidence>
<dbReference type="Pfam" id="PF00106">
    <property type="entry name" value="adh_short"/>
    <property type="match status" value="1"/>
</dbReference>
<feature type="transmembrane region" description="Helical" evidence="3">
    <location>
        <begin position="259"/>
        <end position="280"/>
    </location>
</feature>
<name>A0AAX6MR19_9PEZI</name>
<evidence type="ECO:0000256" key="2">
    <source>
        <dbReference type="ARBA" id="ARBA00023002"/>
    </source>
</evidence>
<accession>A0AAX6MR19</accession>